<dbReference type="AlphaFoldDB" id="A0A1M5Y182"/>
<dbReference type="InterPro" id="IPR016181">
    <property type="entry name" value="Acyl_CoA_acyltransferase"/>
</dbReference>
<dbReference type="Proteomes" id="UP000184139">
    <property type="component" value="Unassembled WGS sequence"/>
</dbReference>
<dbReference type="SUPFAM" id="SSF55729">
    <property type="entry name" value="Acyl-CoA N-acyltransferases (Nat)"/>
    <property type="match status" value="1"/>
</dbReference>
<feature type="domain" description="N-acetyltransferase" evidence="3">
    <location>
        <begin position="114"/>
        <end position="264"/>
    </location>
</feature>
<dbReference type="GO" id="GO:0005737">
    <property type="term" value="C:cytoplasm"/>
    <property type="evidence" value="ECO:0007669"/>
    <property type="project" value="TreeGrafter"/>
</dbReference>
<keyword evidence="4" id="KW-0808">Transferase</keyword>
<dbReference type="GO" id="GO:0018169">
    <property type="term" value="F:ribosomal S6-glutamic acid ligase activity"/>
    <property type="evidence" value="ECO:0007669"/>
    <property type="project" value="TreeGrafter"/>
</dbReference>
<dbReference type="PANTHER" id="PTHR21621:SF0">
    <property type="entry name" value="BETA-CITRYLGLUTAMATE SYNTHASE B-RELATED"/>
    <property type="match status" value="1"/>
</dbReference>
<proteinExistence type="predicted"/>
<dbReference type="NCBIfam" id="TIGR03103">
    <property type="entry name" value="trio_acet_GNAT"/>
    <property type="match status" value="1"/>
</dbReference>
<feature type="domain" description="ATP-grasp" evidence="2">
    <location>
        <begin position="333"/>
        <end position="579"/>
    </location>
</feature>
<dbReference type="GO" id="GO:0016747">
    <property type="term" value="F:acyltransferase activity, transferring groups other than amino-acyl groups"/>
    <property type="evidence" value="ECO:0007669"/>
    <property type="project" value="InterPro"/>
</dbReference>
<dbReference type="InterPro" id="IPR000182">
    <property type="entry name" value="GNAT_dom"/>
</dbReference>
<dbReference type="InterPro" id="IPR011761">
    <property type="entry name" value="ATP-grasp"/>
</dbReference>
<dbReference type="InterPro" id="IPR013815">
    <property type="entry name" value="ATP_grasp_subdomain_1"/>
</dbReference>
<dbReference type="InterPro" id="IPR013651">
    <property type="entry name" value="ATP-grasp_RimK-type"/>
</dbReference>
<dbReference type="Gene3D" id="3.30.1490.20">
    <property type="entry name" value="ATP-grasp fold, A domain"/>
    <property type="match status" value="1"/>
</dbReference>
<protein>
    <submittedName>
        <fullName evidence="4">GNAT-family acetyltransferase TIGR03103</fullName>
    </submittedName>
</protein>
<keyword evidence="5" id="KW-1185">Reference proteome</keyword>
<dbReference type="GO" id="GO:0009432">
    <property type="term" value="P:SOS response"/>
    <property type="evidence" value="ECO:0007669"/>
    <property type="project" value="TreeGrafter"/>
</dbReference>
<organism evidence="4 5">
    <name type="scientific">Desulfofustis glycolicus DSM 9705</name>
    <dbReference type="NCBI Taxonomy" id="1121409"/>
    <lineage>
        <taxon>Bacteria</taxon>
        <taxon>Pseudomonadati</taxon>
        <taxon>Thermodesulfobacteriota</taxon>
        <taxon>Desulfobulbia</taxon>
        <taxon>Desulfobulbales</taxon>
        <taxon>Desulfocapsaceae</taxon>
        <taxon>Desulfofustis</taxon>
    </lineage>
</organism>
<evidence type="ECO:0000259" key="3">
    <source>
        <dbReference type="PROSITE" id="PS51186"/>
    </source>
</evidence>
<evidence type="ECO:0000256" key="1">
    <source>
        <dbReference type="PROSITE-ProRule" id="PRU00409"/>
    </source>
</evidence>
<dbReference type="InterPro" id="IPR017534">
    <property type="entry name" value="GNAT-acetyltransferase"/>
</dbReference>
<dbReference type="PANTHER" id="PTHR21621">
    <property type="entry name" value="RIBOSOMAL PROTEIN S6 MODIFICATION PROTEIN"/>
    <property type="match status" value="1"/>
</dbReference>
<dbReference type="PROSITE" id="PS50975">
    <property type="entry name" value="ATP_GRASP"/>
    <property type="match status" value="1"/>
</dbReference>
<dbReference type="STRING" id="1121409.SAMN02745124_03551"/>
<dbReference type="RefSeq" id="WP_073378145.1">
    <property type="nucleotide sequence ID" value="NZ_FQXS01000026.1"/>
</dbReference>
<evidence type="ECO:0000259" key="2">
    <source>
        <dbReference type="PROSITE" id="PS50975"/>
    </source>
</evidence>
<sequence length="580" mass="64195">MEQPCKNPLDPTCMCSLKHWGKPLNDATSDTVPADVSVDCGWGRLIFGQTFTDPCKLAESIRDEQRGRRDVAMYMRDPHVVVSYAPQELFIDPSLTYRLDFRNYRADPCNLDGLTVRPLQDGDSETAINRIYQARGMVPAYPGFYAKARRDERLQILLAIDNSVGEIIGAVTGVDHCRVFNDPDNGSSLWALAVDPQCRIPKVGEALVRELIITCIENGRRFIDLSVMHSNKEAIALYTKLGFEQVPVYCIKKKNSINAPLFIGPDPEEQLNVYARIITDEARRRGIGVDVIDAENGYFRLSLGGRTITCRESLSELTSAVAMSWCDDKAVTRALLQGAGLRVPAQAIATGQDSIEAFVKEYPRVVVKPARGEQGAGVFVDLTDVKDVESAVDRAAQLCDKVLLEEFVTGIDLRIIVVAEEVVAAAVRKPAQIRGNGELTIMQLIEKQSRRRAAATGGESTIPIDEETRRTIDDQGYALDDILPAGRELQVRKTANLHTGGTIHDVTPELHDKLREVAVTAAKVLQMPVVGFDFLVPDVSQEEYVIIEANERPGLANHEPQPTVEKFIDLLFPQTKNIFP</sequence>
<name>A0A1M5Y182_9BACT</name>
<dbReference type="Gene3D" id="3.30.470.20">
    <property type="entry name" value="ATP-grasp fold, B domain"/>
    <property type="match status" value="2"/>
</dbReference>
<reference evidence="4 5" key="1">
    <citation type="submission" date="2016-11" db="EMBL/GenBank/DDBJ databases">
        <authorList>
            <person name="Jaros S."/>
            <person name="Januszkiewicz K."/>
            <person name="Wedrychowicz H."/>
        </authorList>
    </citation>
    <scope>NUCLEOTIDE SEQUENCE [LARGE SCALE GENOMIC DNA]</scope>
    <source>
        <strain evidence="4 5">DSM 9705</strain>
    </source>
</reference>
<dbReference type="GO" id="GO:0046872">
    <property type="term" value="F:metal ion binding"/>
    <property type="evidence" value="ECO:0007669"/>
    <property type="project" value="InterPro"/>
</dbReference>
<dbReference type="Pfam" id="PF08443">
    <property type="entry name" value="RimK"/>
    <property type="match status" value="2"/>
</dbReference>
<dbReference type="OrthoDB" id="9803907at2"/>
<accession>A0A1M5Y182</accession>
<keyword evidence="1" id="KW-0067">ATP-binding</keyword>
<dbReference type="GO" id="GO:0005524">
    <property type="term" value="F:ATP binding"/>
    <property type="evidence" value="ECO:0007669"/>
    <property type="project" value="UniProtKB-UniRule"/>
</dbReference>
<dbReference type="SUPFAM" id="SSF56059">
    <property type="entry name" value="Glutathione synthetase ATP-binding domain-like"/>
    <property type="match status" value="1"/>
</dbReference>
<keyword evidence="1" id="KW-0547">Nucleotide-binding</keyword>
<gene>
    <name evidence="4" type="ORF">SAMN02745124_03551</name>
</gene>
<dbReference type="Gene3D" id="3.40.630.30">
    <property type="match status" value="1"/>
</dbReference>
<dbReference type="PROSITE" id="PS51186">
    <property type="entry name" value="GNAT"/>
    <property type="match status" value="1"/>
</dbReference>
<dbReference type="Pfam" id="PF00583">
    <property type="entry name" value="Acetyltransf_1"/>
    <property type="match status" value="1"/>
</dbReference>
<evidence type="ECO:0000313" key="4">
    <source>
        <dbReference type="EMBL" id="SHI05817.1"/>
    </source>
</evidence>
<dbReference type="EMBL" id="FQXS01000026">
    <property type="protein sequence ID" value="SHI05817.1"/>
    <property type="molecule type" value="Genomic_DNA"/>
</dbReference>
<evidence type="ECO:0000313" key="5">
    <source>
        <dbReference type="Proteomes" id="UP000184139"/>
    </source>
</evidence>